<reference evidence="1" key="1">
    <citation type="submission" date="2014-11" db="EMBL/GenBank/DDBJ databases">
        <authorList>
            <person name="Amaro Gonzalez C."/>
        </authorList>
    </citation>
    <scope>NUCLEOTIDE SEQUENCE</scope>
</reference>
<reference evidence="1" key="2">
    <citation type="journal article" date="2015" name="Fish Shellfish Immunol.">
        <title>Early steps in the European eel (Anguilla anguilla)-Vibrio vulnificus interaction in the gills: Role of the RtxA13 toxin.</title>
        <authorList>
            <person name="Callol A."/>
            <person name="Pajuelo D."/>
            <person name="Ebbesson L."/>
            <person name="Teles M."/>
            <person name="MacKenzie S."/>
            <person name="Amaro C."/>
        </authorList>
    </citation>
    <scope>NUCLEOTIDE SEQUENCE</scope>
</reference>
<proteinExistence type="predicted"/>
<name>A0A0E9XK42_ANGAN</name>
<evidence type="ECO:0000313" key="1">
    <source>
        <dbReference type="EMBL" id="JAI02059.1"/>
    </source>
</evidence>
<sequence>MMDFDILCNLLCIYI</sequence>
<protein>
    <submittedName>
        <fullName evidence="1">Uncharacterized protein</fullName>
    </submittedName>
</protein>
<dbReference type="EMBL" id="GBXM01006519">
    <property type="protein sequence ID" value="JAI02059.1"/>
    <property type="molecule type" value="Transcribed_RNA"/>
</dbReference>
<accession>A0A0E9XK42</accession>
<organism evidence="1">
    <name type="scientific">Anguilla anguilla</name>
    <name type="common">European freshwater eel</name>
    <name type="synonym">Muraena anguilla</name>
    <dbReference type="NCBI Taxonomy" id="7936"/>
    <lineage>
        <taxon>Eukaryota</taxon>
        <taxon>Metazoa</taxon>
        <taxon>Chordata</taxon>
        <taxon>Craniata</taxon>
        <taxon>Vertebrata</taxon>
        <taxon>Euteleostomi</taxon>
        <taxon>Actinopterygii</taxon>
        <taxon>Neopterygii</taxon>
        <taxon>Teleostei</taxon>
        <taxon>Anguilliformes</taxon>
        <taxon>Anguillidae</taxon>
        <taxon>Anguilla</taxon>
    </lineage>
</organism>